<dbReference type="EMBL" id="CAJVQC010015375">
    <property type="protein sequence ID" value="CAG8666433.1"/>
    <property type="molecule type" value="Genomic_DNA"/>
</dbReference>
<organism evidence="1 2">
    <name type="scientific">Racocetra persica</name>
    <dbReference type="NCBI Taxonomy" id="160502"/>
    <lineage>
        <taxon>Eukaryota</taxon>
        <taxon>Fungi</taxon>
        <taxon>Fungi incertae sedis</taxon>
        <taxon>Mucoromycota</taxon>
        <taxon>Glomeromycotina</taxon>
        <taxon>Glomeromycetes</taxon>
        <taxon>Diversisporales</taxon>
        <taxon>Gigasporaceae</taxon>
        <taxon>Racocetra</taxon>
    </lineage>
</organism>
<evidence type="ECO:0000313" key="1">
    <source>
        <dbReference type="EMBL" id="CAG8666433.1"/>
    </source>
</evidence>
<protein>
    <submittedName>
        <fullName evidence="1">10506_t:CDS:1</fullName>
    </submittedName>
</protein>
<evidence type="ECO:0000313" key="2">
    <source>
        <dbReference type="Proteomes" id="UP000789920"/>
    </source>
</evidence>
<comment type="caution">
    <text evidence="1">The sequence shown here is derived from an EMBL/GenBank/DDBJ whole genome shotgun (WGS) entry which is preliminary data.</text>
</comment>
<sequence>MEKVGLQPEDAKFVDYLEENDYSAEDVSNNVNIEILKENYQKSLSSQVNQNNFGFTFENSNTLSAEALVDLELHSATWQPTFEKIKDFDIANFPNFTPKQKDLLLELSREFNENLWKDLGFTSKQYQEWLDVGVQDHAFAS</sequence>
<gene>
    <name evidence="1" type="ORF">RPERSI_LOCUS8490</name>
</gene>
<name>A0ACA9NMC0_9GLOM</name>
<accession>A0ACA9NMC0</accession>
<proteinExistence type="predicted"/>
<dbReference type="Proteomes" id="UP000789920">
    <property type="component" value="Unassembled WGS sequence"/>
</dbReference>
<keyword evidence="2" id="KW-1185">Reference proteome</keyword>
<reference evidence="1" key="1">
    <citation type="submission" date="2021-06" db="EMBL/GenBank/DDBJ databases">
        <authorList>
            <person name="Kallberg Y."/>
            <person name="Tangrot J."/>
            <person name="Rosling A."/>
        </authorList>
    </citation>
    <scope>NUCLEOTIDE SEQUENCE</scope>
    <source>
        <strain evidence="1">MA461A</strain>
    </source>
</reference>